<evidence type="ECO:0000313" key="3">
    <source>
        <dbReference type="EMBL" id="SEJ94193.1"/>
    </source>
</evidence>
<dbReference type="STRING" id="84035.SAMN05660742_1275"/>
<dbReference type="SMART" id="SM00530">
    <property type="entry name" value="HTH_XRE"/>
    <property type="match status" value="1"/>
</dbReference>
<dbReference type="PROSITE" id="PS50943">
    <property type="entry name" value="HTH_CROC1"/>
    <property type="match status" value="1"/>
</dbReference>
<evidence type="ECO:0000256" key="1">
    <source>
        <dbReference type="ARBA" id="ARBA00023125"/>
    </source>
</evidence>
<dbReference type="Pfam" id="PF01381">
    <property type="entry name" value="HTH_3"/>
    <property type="match status" value="1"/>
</dbReference>
<dbReference type="AlphaFoldDB" id="A0A1H7CWU7"/>
<dbReference type="PANTHER" id="PTHR46797">
    <property type="entry name" value="HTH-TYPE TRANSCRIPTIONAL REGULATOR"/>
    <property type="match status" value="1"/>
</dbReference>
<keyword evidence="4" id="KW-1185">Reference proteome</keyword>
<sequence>MNTRTVGTNLRKIRTLSKLSLKDVADDLGIQKGTLGNIERSDKSPSLDMLFKLANYFCISVDYLLGRTDDPQYEKYIQPAEEAFFNHPATSKDLIARYKQDKATHPIELAPVFLRDYEATRDEHSHE</sequence>
<proteinExistence type="predicted"/>
<organism evidence="3 4">
    <name type="scientific">Propionispira arboris</name>
    <dbReference type="NCBI Taxonomy" id="84035"/>
    <lineage>
        <taxon>Bacteria</taxon>
        <taxon>Bacillati</taxon>
        <taxon>Bacillota</taxon>
        <taxon>Negativicutes</taxon>
        <taxon>Selenomonadales</taxon>
        <taxon>Selenomonadaceae</taxon>
        <taxon>Propionispira</taxon>
    </lineage>
</organism>
<dbReference type="PANTHER" id="PTHR46797:SF1">
    <property type="entry name" value="METHYLPHOSPHONATE SYNTHASE"/>
    <property type="match status" value="1"/>
</dbReference>
<dbReference type="GO" id="GO:0003677">
    <property type="term" value="F:DNA binding"/>
    <property type="evidence" value="ECO:0007669"/>
    <property type="project" value="UniProtKB-KW"/>
</dbReference>
<dbReference type="EMBL" id="FNZK01000027">
    <property type="protein sequence ID" value="SEJ94193.1"/>
    <property type="molecule type" value="Genomic_DNA"/>
</dbReference>
<gene>
    <name evidence="3" type="ORF">SAMN05660742_1275</name>
</gene>
<dbReference type="Proteomes" id="UP000199662">
    <property type="component" value="Unassembled WGS sequence"/>
</dbReference>
<reference evidence="4" key="1">
    <citation type="submission" date="2016-10" db="EMBL/GenBank/DDBJ databases">
        <authorList>
            <person name="Varghese N."/>
            <person name="Submissions S."/>
        </authorList>
    </citation>
    <scope>NUCLEOTIDE SEQUENCE [LARGE SCALE GENOMIC DNA]</scope>
    <source>
        <strain evidence="4">DSM 2179</strain>
    </source>
</reference>
<accession>A0A1H7CWU7</accession>
<keyword evidence="1" id="KW-0238">DNA-binding</keyword>
<dbReference type="Gene3D" id="1.10.260.40">
    <property type="entry name" value="lambda repressor-like DNA-binding domains"/>
    <property type="match status" value="1"/>
</dbReference>
<protein>
    <submittedName>
        <fullName evidence="3">Helix-turn-helix domain-containing protein</fullName>
    </submittedName>
</protein>
<dbReference type="CDD" id="cd00093">
    <property type="entry name" value="HTH_XRE"/>
    <property type="match status" value="1"/>
</dbReference>
<name>A0A1H7CWU7_9FIRM</name>
<evidence type="ECO:0000313" key="4">
    <source>
        <dbReference type="Proteomes" id="UP000199662"/>
    </source>
</evidence>
<evidence type="ECO:0000259" key="2">
    <source>
        <dbReference type="PROSITE" id="PS50943"/>
    </source>
</evidence>
<dbReference type="InterPro" id="IPR050807">
    <property type="entry name" value="TransReg_Diox_bact_type"/>
</dbReference>
<dbReference type="SUPFAM" id="SSF47413">
    <property type="entry name" value="lambda repressor-like DNA-binding domains"/>
    <property type="match status" value="1"/>
</dbReference>
<dbReference type="GO" id="GO:0003700">
    <property type="term" value="F:DNA-binding transcription factor activity"/>
    <property type="evidence" value="ECO:0007669"/>
    <property type="project" value="TreeGrafter"/>
</dbReference>
<dbReference type="GO" id="GO:0005829">
    <property type="term" value="C:cytosol"/>
    <property type="evidence" value="ECO:0007669"/>
    <property type="project" value="TreeGrafter"/>
</dbReference>
<dbReference type="RefSeq" id="WP_091835483.1">
    <property type="nucleotide sequence ID" value="NZ_FNZK01000027.1"/>
</dbReference>
<dbReference type="InterPro" id="IPR001387">
    <property type="entry name" value="Cro/C1-type_HTH"/>
</dbReference>
<feature type="domain" description="HTH cro/C1-type" evidence="2">
    <location>
        <begin position="10"/>
        <end position="64"/>
    </location>
</feature>
<dbReference type="InterPro" id="IPR010982">
    <property type="entry name" value="Lambda_DNA-bd_dom_sf"/>
</dbReference>